<dbReference type="EMBL" id="KL584898">
    <property type="protein sequence ID" value="KEQ57531.1"/>
    <property type="molecule type" value="Genomic_DNA"/>
</dbReference>
<dbReference type="AlphaFoldDB" id="A0A074W4M8"/>
<protein>
    <submittedName>
        <fullName evidence="1">Uncharacterized protein</fullName>
    </submittedName>
</protein>
<keyword evidence="2" id="KW-1185">Reference proteome</keyword>
<dbReference type="RefSeq" id="XP_040874555.1">
    <property type="nucleotide sequence ID" value="XM_041023911.1"/>
</dbReference>
<evidence type="ECO:0000313" key="2">
    <source>
        <dbReference type="Proteomes" id="UP000030672"/>
    </source>
</evidence>
<gene>
    <name evidence="1" type="ORF">M437DRAFT_61303</name>
</gene>
<dbReference type="HOGENOM" id="CLU_2984393_0_0_1"/>
<dbReference type="GeneID" id="63917284"/>
<feature type="non-terminal residue" evidence="1">
    <location>
        <position position="1"/>
    </location>
</feature>
<proteinExistence type="predicted"/>
<accession>A0A074W4M8</accession>
<reference evidence="1 2" key="1">
    <citation type="journal article" date="2014" name="BMC Genomics">
        <title>Genome sequencing of four Aureobasidium pullulans varieties: biotechnological potential, stress tolerance, and description of new species.</title>
        <authorList>
            <person name="Gostin Ar C."/>
            <person name="Ohm R.A."/>
            <person name="Kogej T."/>
            <person name="Sonjak S."/>
            <person name="Turk M."/>
            <person name="Zajc J."/>
            <person name="Zalar P."/>
            <person name="Grube M."/>
            <person name="Sun H."/>
            <person name="Han J."/>
            <person name="Sharma A."/>
            <person name="Chiniquy J."/>
            <person name="Ngan C.Y."/>
            <person name="Lipzen A."/>
            <person name="Barry K."/>
            <person name="Grigoriev I.V."/>
            <person name="Gunde-Cimerman N."/>
        </authorList>
    </citation>
    <scope>NUCLEOTIDE SEQUENCE [LARGE SCALE GENOMIC DNA]</scope>
    <source>
        <strain evidence="1 2">CBS 110374</strain>
    </source>
</reference>
<name>A0A074W4M8_AURM1</name>
<dbReference type="Proteomes" id="UP000030672">
    <property type="component" value="Unassembled WGS sequence"/>
</dbReference>
<organism evidence="1 2">
    <name type="scientific">Aureobasidium melanogenum (strain CBS 110374)</name>
    <name type="common">Aureobasidium pullulans var. melanogenum</name>
    <dbReference type="NCBI Taxonomy" id="1043003"/>
    <lineage>
        <taxon>Eukaryota</taxon>
        <taxon>Fungi</taxon>
        <taxon>Dikarya</taxon>
        <taxon>Ascomycota</taxon>
        <taxon>Pezizomycotina</taxon>
        <taxon>Dothideomycetes</taxon>
        <taxon>Dothideomycetidae</taxon>
        <taxon>Dothideales</taxon>
        <taxon>Saccotheciaceae</taxon>
        <taxon>Aureobasidium</taxon>
    </lineage>
</organism>
<sequence length="58" mass="6771">DDSALITMFRRSLKENVKDELIRAGIKIKSLNNLIRTSIEIDNNLYKYAIERRHNVAP</sequence>
<evidence type="ECO:0000313" key="1">
    <source>
        <dbReference type="EMBL" id="KEQ57531.1"/>
    </source>
</evidence>